<evidence type="ECO:0000313" key="2">
    <source>
        <dbReference type="EMBL" id="GEZ89729.1"/>
    </source>
</evidence>
<keyword evidence="2" id="KW-0548">Nucleotidyltransferase</keyword>
<dbReference type="InterPro" id="IPR012337">
    <property type="entry name" value="RNaseH-like_sf"/>
</dbReference>
<dbReference type="PANTHER" id="PTHR48475:SF2">
    <property type="entry name" value="RIBONUCLEASE H"/>
    <property type="match status" value="1"/>
</dbReference>
<evidence type="ECO:0000259" key="1">
    <source>
        <dbReference type="Pfam" id="PF13456"/>
    </source>
</evidence>
<sequence>MIAFYTGKGMYCYKKMPFGSKNAGATYQSVKEGQFLEHLITKQGIKANPSKVKAITYLQPPKTLKDVQSLNGKLAPLTSEESISVVLLAEREIDKYLPKARKADIRLSTCSKKASMLKLPSVQVKRKIKKQWKPSELPLKLRRHGSCTLMEPQALTVLEQDSCLRLAKEMEVRDFSVVFNSQLVPNQVKGSFKARKPAIKQYLNKAKEMLERFDNYNMEHVRRNQNKRADAPSKLASMTFAHLTNEVLVEVLADRSIKKEEVSDIVLKEREN</sequence>
<feature type="domain" description="RNase H type-1" evidence="1">
    <location>
        <begin position="164"/>
        <end position="234"/>
    </location>
</feature>
<dbReference type="GO" id="GO:0004523">
    <property type="term" value="F:RNA-DNA hybrid ribonuclease activity"/>
    <property type="evidence" value="ECO:0007669"/>
    <property type="project" value="InterPro"/>
</dbReference>
<keyword evidence="2" id="KW-0695">RNA-directed DNA polymerase</keyword>
<name>A0A699IVT0_TANCI</name>
<dbReference type="InterPro" id="IPR036397">
    <property type="entry name" value="RNaseH_sf"/>
</dbReference>
<protein>
    <submittedName>
        <fullName evidence="2">Reverse transcriptase domain-containing protein</fullName>
    </submittedName>
</protein>
<dbReference type="Pfam" id="PF13456">
    <property type="entry name" value="RVT_3"/>
    <property type="match status" value="1"/>
</dbReference>
<dbReference type="PANTHER" id="PTHR48475">
    <property type="entry name" value="RIBONUCLEASE H"/>
    <property type="match status" value="1"/>
</dbReference>
<dbReference type="InterPro" id="IPR002156">
    <property type="entry name" value="RNaseH_domain"/>
</dbReference>
<dbReference type="SUPFAM" id="SSF56672">
    <property type="entry name" value="DNA/RNA polymerases"/>
    <property type="match status" value="1"/>
</dbReference>
<proteinExistence type="predicted"/>
<dbReference type="Gene3D" id="3.30.420.10">
    <property type="entry name" value="Ribonuclease H-like superfamily/Ribonuclease H"/>
    <property type="match status" value="1"/>
</dbReference>
<dbReference type="EMBL" id="BKCJ010338884">
    <property type="protein sequence ID" value="GEZ89729.1"/>
    <property type="molecule type" value="Genomic_DNA"/>
</dbReference>
<dbReference type="GO" id="GO:0003964">
    <property type="term" value="F:RNA-directed DNA polymerase activity"/>
    <property type="evidence" value="ECO:0007669"/>
    <property type="project" value="UniProtKB-KW"/>
</dbReference>
<dbReference type="SUPFAM" id="SSF53098">
    <property type="entry name" value="Ribonuclease H-like"/>
    <property type="match status" value="1"/>
</dbReference>
<reference evidence="2" key="1">
    <citation type="journal article" date="2019" name="Sci. Rep.">
        <title>Draft genome of Tanacetum cinerariifolium, the natural source of mosquito coil.</title>
        <authorList>
            <person name="Yamashiro T."/>
            <person name="Shiraishi A."/>
            <person name="Satake H."/>
            <person name="Nakayama K."/>
        </authorList>
    </citation>
    <scope>NUCLEOTIDE SEQUENCE</scope>
</reference>
<organism evidence="2">
    <name type="scientific">Tanacetum cinerariifolium</name>
    <name type="common">Dalmatian daisy</name>
    <name type="synonym">Chrysanthemum cinerariifolium</name>
    <dbReference type="NCBI Taxonomy" id="118510"/>
    <lineage>
        <taxon>Eukaryota</taxon>
        <taxon>Viridiplantae</taxon>
        <taxon>Streptophyta</taxon>
        <taxon>Embryophyta</taxon>
        <taxon>Tracheophyta</taxon>
        <taxon>Spermatophyta</taxon>
        <taxon>Magnoliopsida</taxon>
        <taxon>eudicotyledons</taxon>
        <taxon>Gunneridae</taxon>
        <taxon>Pentapetalae</taxon>
        <taxon>asterids</taxon>
        <taxon>campanulids</taxon>
        <taxon>Asterales</taxon>
        <taxon>Asteraceae</taxon>
        <taxon>Asteroideae</taxon>
        <taxon>Anthemideae</taxon>
        <taxon>Anthemidinae</taxon>
        <taxon>Tanacetum</taxon>
    </lineage>
</organism>
<accession>A0A699IVT0</accession>
<dbReference type="AlphaFoldDB" id="A0A699IVT0"/>
<dbReference type="GO" id="GO:0003676">
    <property type="term" value="F:nucleic acid binding"/>
    <property type="evidence" value="ECO:0007669"/>
    <property type="project" value="InterPro"/>
</dbReference>
<gene>
    <name evidence="2" type="ORF">Tci_561702</name>
</gene>
<comment type="caution">
    <text evidence="2">The sequence shown here is derived from an EMBL/GenBank/DDBJ whole genome shotgun (WGS) entry which is preliminary data.</text>
</comment>
<keyword evidence="2" id="KW-0808">Transferase</keyword>
<dbReference type="InterPro" id="IPR043502">
    <property type="entry name" value="DNA/RNA_pol_sf"/>
</dbReference>